<dbReference type="PANTHER" id="PTHR10291:SF43">
    <property type="entry name" value="DEHYDRODOLICHYL DIPHOSPHATE SYNTHASE COMPLEX SUBUNIT DHDDS"/>
    <property type="match status" value="1"/>
</dbReference>
<dbReference type="PANTHER" id="PTHR10291">
    <property type="entry name" value="DEHYDRODOLICHYL DIPHOSPHATE SYNTHASE FAMILY MEMBER"/>
    <property type="match status" value="1"/>
</dbReference>
<dbReference type="InterPro" id="IPR018520">
    <property type="entry name" value="UPP_synth-like_CS"/>
</dbReference>
<dbReference type="RefSeq" id="XP_002734350.1">
    <property type="nucleotide sequence ID" value="XM_002734304.2"/>
</dbReference>
<dbReference type="GeneID" id="100375715"/>
<evidence type="ECO:0000313" key="6">
    <source>
        <dbReference type="RefSeq" id="XP_002734350.1"/>
    </source>
</evidence>
<dbReference type="Proteomes" id="UP000694865">
    <property type="component" value="Unplaced"/>
</dbReference>
<gene>
    <name evidence="6" type="primary">LOC100375715</name>
</gene>
<evidence type="ECO:0000256" key="1">
    <source>
        <dbReference type="ARBA" id="ARBA00005432"/>
    </source>
</evidence>
<dbReference type="EC" id="2.5.1.-" evidence="4"/>
<comment type="catalytic activity">
    <reaction evidence="3">
        <text>n isopentenyl diphosphate + (2E,6E)-farnesyl diphosphate = a di-trans,poly-cis-polyprenyl diphosphate + n diphosphate</text>
        <dbReference type="Rhea" id="RHEA:53008"/>
        <dbReference type="Rhea" id="RHEA-COMP:19494"/>
        <dbReference type="ChEBI" id="CHEBI:33019"/>
        <dbReference type="ChEBI" id="CHEBI:128769"/>
        <dbReference type="ChEBI" id="CHEBI:136960"/>
        <dbReference type="ChEBI" id="CHEBI:175763"/>
        <dbReference type="EC" id="2.5.1.87"/>
    </reaction>
</comment>
<dbReference type="Gene3D" id="3.40.1180.10">
    <property type="entry name" value="Decaprenyl diphosphate synthase-like"/>
    <property type="match status" value="1"/>
</dbReference>
<dbReference type="PROSITE" id="PS01066">
    <property type="entry name" value="UPP_SYNTHASE"/>
    <property type="match status" value="1"/>
</dbReference>
<dbReference type="NCBIfam" id="TIGR00055">
    <property type="entry name" value="uppS"/>
    <property type="match status" value="1"/>
</dbReference>
<name>A0ABM0GPC2_SACKO</name>
<dbReference type="CDD" id="cd00475">
    <property type="entry name" value="Cis_IPPS"/>
    <property type="match status" value="1"/>
</dbReference>
<keyword evidence="2 4" id="KW-0808">Transferase</keyword>
<evidence type="ECO:0000313" key="5">
    <source>
        <dbReference type="Proteomes" id="UP000694865"/>
    </source>
</evidence>
<protein>
    <recommendedName>
        <fullName evidence="4">Alkyl transferase</fullName>
        <ecNumber evidence="4">2.5.1.-</ecNumber>
    </recommendedName>
</protein>
<dbReference type="HAMAP" id="MF_01139">
    <property type="entry name" value="ISPT"/>
    <property type="match status" value="1"/>
</dbReference>
<accession>A0ABM0GPC2</accession>
<dbReference type="Pfam" id="PF01255">
    <property type="entry name" value="Prenyltransf"/>
    <property type="match status" value="1"/>
</dbReference>
<reference evidence="6" key="1">
    <citation type="submission" date="2025-08" db="UniProtKB">
        <authorList>
            <consortium name="RefSeq"/>
        </authorList>
    </citation>
    <scope>IDENTIFICATION</scope>
    <source>
        <tissue evidence="6">Testes</tissue>
    </source>
</reference>
<dbReference type="InterPro" id="IPR001441">
    <property type="entry name" value="UPP_synth-like"/>
</dbReference>
<evidence type="ECO:0000256" key="2">
    <source>
        <dbReference type="ARBA" id="ARBA00022679"/>
    </source>
</evidence>
<dbReference type="SUPFAM" id="SSF64005">
    <property type="entry name" value="Undecaprenyl diphosphate synthase"/>
    <property type="match status" value="1"/>
</dbReference>
<evidence type="ECO:0000256" key="4">
    <source>
        <dbReference type="RuleBase" id="RU363018"/>
    </source>
</evidence>
<keyword evidence="5" id="KW-1185">Reference proteome</keyword>
<sequence>MSWFPEDEHRSTNRFTKFCANVLKCGAIPKHVAFIMDGNRRFARKSSLERQEGHIKGFEKLTETLEWCLDLGITEVTVYAFSIENFKRSKEEVSGLMELARQKFEKLLEEKKMIQKYGVCIRVLGDIDLLPNDVKRAVAEAVNFSKHNNRAILNVCFAYTSRHEISNAIKEMALGVEEGFLRPSDVSEELLEKCLYTGKSPNPELLIRTSGEVRLSDFLLWQTTFSVLSFVKVLWPEFSVWHLFAAVLHYQRNYEQIQKTKQQNQETVEERQRESDHQCVLEDYKNCSDLESKIQLYAKQREQRIQTFLNHLDEKHSKYLDSILGV</sequence>
<organism evidence="5 6">
    <name type="scientific">Saccoglossus kowalevskii</name>
    <name type="common">Acorn worm</name>
    <dbReference type="NCBI Taxonomy" id="10224"/>
    <lineage>
        <taxon>Eukaryota</taxon>
        <taxon>Metazoa</taxon>
        <taxon>Hemichordata</taxon>
        <taxon>Enteropneusta</taxon>
        <taxon>Harrimaniidae</taxon>
        <taxon>Saccoglossus</taxon>
    </lineage>
</organism>
<proteinExistence type="inferred from homology"/>
<evidence type="ECO:0000256" key="3">
    <source>
        <dbReference type="ARBA" id="ARBA00047353"/>
    </source>
</evidence>
<dbReference type="InterPro" id="IPR036424">
    <property type="entry name" value="UPP_synth-like_sf"/>
</dbReference>
<comment type="similarity">
    <text evidence="1 4">Belongs to the UPP synthase family.</text>
</comment>